<dbReference type="PANTHER" id="PTHR11469:SF1">
    <property type="entry name" value="GLUCOSE-6-PHOSPHATE ISOMERASE"/>
    <property type="match status" value="1"/>
</dbReference>
<dbReference type="GO" id="GO:0097367">
    <property type="term" value="F:carbohydrate derivative binding"/>
    <property type="evidence" value="ECO:0007669"/>
    <property type="project" value="InterPro"/>
</dbReference>
<dbReference type="PROSITE" id="PS00765">
    <property type="entry name" value="P_GLUCOSE_ISOMERASE_1"/>
    <property type="match status" value="1"/>
</dbReference>
<dbReference type="Gene3D" id="3.40.50.10490">
    <property type="entry name" value="Glucose-6-phosphate isomerase like protein, domain 1"/>
    <property type="match status" value="2"/>
</dbReference>
<dbReference type="KEGG" id="amuc:Pan181_22020"/>
<keyword evidence="5" id="KW-0963">Cytoplasm</keyword>
<dbReference type="InterPro" id="IPR035482">
    <property type="entry name" value="SIS_PGI_2"/>
</dbReference>
<protein>
    <recommendedName>
        <fullName evidence="3 9">Glucose-6-phosphate isomerase</fullName>
        <ecNumber evidence="3 9">5.3.1.9</ecNumber>
    </recommendedName>
</protein>
<dbReference type="FunFam" id="3.40.50.10490:FF:000016">
    <property type="entry name" value="Glucose-6-phosphate isomerase"/>
    <property type="match status" value="1"/>
</dbReference>
<dbReference type="PRINTS" id="PR00662">
    <property type="entry name" value="G6PISOMERASE"/>
</dbReference>
<keyword evidence="4 9" id="KW-0312">Gluconeogenesis</keyword>
<dbReference type="GO" id="GO:0051156">
    <property type="term" value="P:glucose 6-phosphate metabolic process"/>
    <property type="evidence" value="ECO:0007669"/>
    <property type="project" value="TreeGrafter"/>
</dbReference>
<dbReference type="InterPro" id="IPR046348">
    <property type="entry name" value="SIS_dom_sf"/>
</dbReference>
<dbReference type="SUPFAM" id="SSF53697">
    <property type="entry name" value="SIS domain"/>
    <property type="match status" value="1"/>
</dbReference>
<dbReference type="RefSeq" id="WP_197529145.1">
    <property type="nucleotide sequence ID" value="NZ_CP036278.1"/>
</dbReference>
<comment type="pathway">
    <text evidence="1 9">Carbohydrate degradation; glycolysis; D-glyceraldehyde 3-phosphate and glycerone phosphate from D-glucose: step 2/4.</text>
</comment>
<keyword evidence="7 9" id="KW-0413">Isomerase</keyword>
<gene>
    <name evidence="10" type="primary">pgi</name>
    <name evidence="10" type="ORF">Pan181_22020</name>
</gene>
<evidence type="ECO:0000256" key="1">
    <source>
        <dbReference type="ARBA" id="ARBA00004926"/>
    </source>
</evidence>
<dbReference type="GO" id="GO:0004347">
    <property type="term" value="F:glucose-6-phosphate isomerase activity"/>
    <property type="evidence" value="ECO:0007669"/>
    <property type="project" value="UniProtKB-EC"/>
</dbReference>
<dbReference type="CDD" id="cd05015">
    <property type="entry name" value="SIS_PGI_1"/>
    <property type="match status" value="1"/>
</dbReference>
<evidence type="ECO:0000256" key="4">
    <source>
        <dbReference type="ARBA" id="ARBA00022432"/>
    </source>
</evidence>
<evidence type="ECO:0000256" key="3">
    <source>
        <dbReference type="ARBA" id="ARBA00011952"/>
    </source>
</evidence>
<dbReference type="CDD" id="cd05016">
    <property type="entry name" value="SIS_PGI_2"/>
    <property type="match status" value="1"/>
</dbReference>
<keyword evidence="11" id="KW-1185">Reference proteome</keyword>
<evidence type="ECO:0000313" key="10">
    <source>
        <dbReference type="EMBL" id="QDU56000.1"/>
    </source>
</evidence>
<dbReference type="UniPathway" id="UPA00109">
    <property type="reaction ID" value="UER00181"/>
</dbReference>
<dbReference type="Proteomes" id="UP000315750">
    <property type="component" value="Chromosome"/>
</dbReference>
<dbReference type="EMBL" id="CP036278">
    <property type="protein sequence ID" value="QDU56000.1"/>
    <property type="molecule type" value="Genomic_DNA"/>
</dbReference>
<evidence type="ECO:0000256" key="6">
    <source>
        <dbReference type="ARBA" id="ARBA00023152"/>
    </source>
</evidence>
<dbReference type="Pfam" id="PF00342">
    <property type="entry name" value="PGI"/>
    <property type="match status" value="2"/>
</dbReference>
<dbReference type="InterPro" id="IPR035476">
    <property type="entry name" value="SIS_PGI_1"/>
</dbReference>
<evidence type="ECO:0000256" key="5">
    <source>
        <dbReference type="ARBA" id="ARBA00022490"/>
    </source>
</evidence>
<dbReference type="InterPro" id="IPR018189">
    <property type="entry name" value="Phosphoglucose_isomerase_CS"/>
</dbReference>
<dbReference type="InterPro" id="IPR001672">
    <property type="entry name" value="G6P_Isomerase"/>
</dbReference>
<evidence type="ECO:0000256" key="8">
    <source>
        <dbReference type="ARBA" id="ARBA00029321"/>
    </source>
</evidence>
<dbReference type="PROSITE" id="PS51463">
    <property type="entry name" value="P_GLUCOSE_ISOMERASE_3"/>
    <property type="match status" value="1"/>
</dbReference>
<dbReference type="GO" id="GO:0048029">
    <property type="term" value="F:monosaccharide binding"/>
    <property type="evidence" value="ECO:0007669"/>
    <property type="project" value="TreeGrafter"/>
</dbReference>
<dbReference type="GO" id="GO:0005829">
    <property type="term" value="C:cytosol"/>
    <property type="evidence" value="ECO:0007669"/>
    <property type="project" value="TreeGrafter"/>
</dbReference>
<comment type="catalytic activity">
    <reaction evidence="8 9">
        <text>alpha-D-glucose 6-phosphate = beta-D-fructose 6-phosphate</text>
        <dbReference type="Rhea" id="RHEA:11816"/>
        <dbReference type="ChEBI" id="CHEBI:57634"/>
        <dbReference type="ChEBI" id="CHEBI:58225"/>
        <dbReference type="EC" id="5.3.1.9"/>
    </reaction>
</comment>
<dbReference type="GO" id="GO:0006094">
    <property type="term" value="P:gluconeogenesis"/>
    <property type="evidence" value="ECO:0007669"/>
    <property type="project" value="UniProtKB-KW"/>
</dbReference>
<sequence length="461" mass="49699">MMLEYNLDGTLIGPGGLEAADLEKLAVPLTSVREEVLADADLWAGGGNVPEAKQPLDAGFHLLPNRLLDELAEKGDESELAQIKATADRLSDLVDRVVVLGIGGSYMGARALLEACCHPFYNQVAPTLRNGRPEVYFEGNNVDNDAAQGLLDLLGSTSGNWGIVVISKSGGTLETAAAFRIFLRELKESLTDTDDLGKFIVPVTGTSGKLFDLSTELGCPEKFPVPDGVGGRFSVLSAVGLLPAAIMGLDIEALLTGAADMNEHFASTPFDKNVVLRYVAAGHAMEEKHGADIRILSTWGKRLEAVGLWYDQLLAESLGKQERGAMPLTIVNTRDLHSRGQQHQEGKRDKYITNVIVKEGTREPLAIGESDNNQDQLNELAKKTLPDILSAAIAGTNQAYREDNRPTADLVLPKLDEYTLGGLLQMLMLATVVEGRLIGINPYGQPGVEAYKKNMNAILRK</sequence>
<organism evidence="10 11">
    <name type="scientific">Aeoliella mucimassa</name>
    <dbReference type="NCBI Taxonomy" id="2527972"/>
    <lineage>
        <taxon>Bacteria</taxon>
        <taxon>Pseudomonadati</taxon>
        <taxon>Planctomycetota</taxon>
        <taxon>Planctomycetia</taxon>
        <taxon>Pirellulales</taxon>
        <taxon>Lacipirellulaceae</taxon>
        <taxon>Aeoliella</taxon>
    </lineage>
</organism>
<name>A0A518AMP7_9BACT</name>
<keyword evidence="6 9" id="KW-0324">Glycolysis</keyword>
<evidence type="ECO:0000256" key="2">
    <source>
        <dbReference type="ARBA" id="ARBA00006604"/>
    </source>
</evidence>
<dbReference type="PANTHER" id="PTHR11469">
    <property type="entry name" value="GLUCOSE-6-PHOSPHATE ISOMERASE"/>
    <property type="match status" value="1"/>
</dbReference>
<evidence type="ECO:0000313" key="11">
    <source>
        <dbReference type="Proteomes" id="UP000315750"/>
    </source>
</evidence>
<dbReference type="GO" id="GO:0006096">
    <property type="term" value="P:glycolytic process"/>
    <property type="evidence" value="ECO:0007669"/>
    <property type="project" value="UniProtKB-UniPathway"/>
</dbReference>
<dbReference type="AlphaFoldDB" id="A0A518AMP7"/>
<comment type="similarity">
    <text evidence="2 9">Belongs to the GPI family.</text>
</comment>
<proteinExistence type="inferred from homology"/>
<accession>A0A518AMP7</accession>
<evidence type="ECO:0000256" key="9">
    <source>
        <dbReference type="RuleBase" id="RU000612"/>
    </source>
</evidence>
<dbReference type="EC" id="5.3.1.9" evidence="3 9"/>
<reference evidence="10 11" key="1">
    <citation type="submission" date="2019-02" db="EMBL/GenBank/DDBJ databases">
        <title>Deep-cultivation of Planctomycetes and their phenomic and genomic characterization uncovers novel biology.</title>
        <authorList>
            <person name="Wiegand S."/>
            <person name="Jogler M."/>
            <person name="Boedeker C."/>
            <person name="Pinto D."/>
            <person name="Vollmers J."/>
            <person name="Rivas-Marin E."/>
            <person name="Kohn T."/>
            <person name="Peeters S.H."/>
            <person name="Heuer A."/>
            <person name="Rast P."/>
            <person name="Oberbeckmann S."/>
            <person name="Bunk B."/>
            <person name="Jeske O."/>
            <person name="Meyerdierks A."/>
            <person name="Storesund J.E."/>
            <person name="Kallscheuer N."/>
            <person name="Luecker S."/>
            <person name="Lage O.M."/>
            <person name="Pohl T."/>
            <person name="Merkel B.J."/>
            <person name="Hornburger P."/>
            <person name="Mueller R.-W."/>
            <person name="Bruemmer F."/>
            <person name="Labrenz M."/>
            <person name="Spormann A.M."/>
            <person name="Op den Camp H."/>
            <person name="Overmann J."/>
            <person name="Amann R."/>
            <person name="Jetten M.S.M."/>
            <person name="Mascher T."/>
            <person name="Medema M.H."/>
            <person name="Devos D.P."/>
            <person name="Kaster A.-K."/>
            <person name="Ovreas L."/>
            <person name="Rohde M."/>
            <person name="Galperin M.Y."/>
            <person name="Jogler C."/>
        </authorList>
    </citation>
    <scope>NUCLEOTIDE SEQUENCE [LARGE SCALE GENOMIC DNA]</scope>
    <source>
        <strain evidence="10 11">Pan181</strain>
    </source>
</reference>
<evidence type="ECO:0000256" key="7">
    <source>
        <dbReference type="ARBA" id="ARBA00023235"/>
    </source>
</evidence>